<dbReference type="InterPro" id="IPR011009">
    <property type="entry name" value="Kinase-like_dom_sf"/>
</dbReference>
<reference evidence="4" key="1">
    <citation type="submission" date="2016-06" db="UniProtKB">
        <authorList>
            <consortium name="WormBaseParasite"/>
        </authorList>
    </citation>
    <scope>IDENTIFICATION</scope>
</reference>
<evidence type="ECO:0000256" key="1">
    <source>
        <dbReference type="SAM" id="MobiDB-lite"/>
    </source>
</evidence>
<feature type="region of interest" description="Disordered" evidence="1">
    <location>
        <begin position="45"/>
        <end position="97"/>
    </location>
</feature>
<evidence type="ECO:0000313" key="3">
    <source>
        <dbReference type="Proteomes" id="UP000271098"/>
    </source>
</evidence>
<dbReference type="EMBL" id="UYRT01003186">
    <property type="protein sequence ID" value="VDK32851.1"/>
    <property type="molecule type" value="Genomic_DNA"/>
</dbReference>
<dbReference type="AlphaFoldDB" id="A0A183D0H5"/>
<evidence type="ECO:0000313" key="4">
    <source>
        <dbReference type="WBParaSite" id="GPUH_0000222101-mRNA-1"/>
    </source>
</evidence>
<feature type="compositionally biased region" description="Pro residues" evidence="1">
    <location>
        <begin position="50"/>
        <end position="75"/>
    </location>
</feature>
<gene>
    <name evidence="2" type="ORF">GPUH_LOCUS2218</name>
</gene>
<dbReference type="Proteomes" id="UP000271098">
    <property type="component" value="Unassembled WGS sequence"/>
</dbReference>
<reference evidence="2 3" key="2">
    <citation type="submission" date="2018-11" db="EMBL/GenBank/DDBJ databases">
        <authorList>
            <consortium name="Pathogen Informatics"/>
        </authorList>
    </citation>
    <scope>NUCLEOTIDE SEQUENCE [LARGE SCALE GENOMIC DNA]</scope>
</reference>
<feature type="compositionally biased region" description="Basic residues" evidence="1">
    <location>
        <begin position="78"/>
        <end position="92"/>
    </location>
</feature>
<accession>A0A183D0H5</accession>
<keyword evidence="3" id="KW-1185">Reference proteome</keyword>
<dbReference type="WBParaSite" id="GPUH_0000222101-mRNA-1">
    <property type="protein sequence ID" value="GPUH_0000222101-mRNA-1"/>
    <property type="gene ID" value="GPUH_0000222101"/>
</dbReference>
<organism evidence="4">
    <name type="scientific">Gongylonema pulchrum</name>
    <dbReference type="NCBI Taxonomy" id="637853"/>
    <lineage>
        <taxon>Eukaryota</taxon>
        <taxon>Metazoa</taxon>
        <taxon>Ecdysozoa</taxon>
        <taxon>Nematoda</taxon>
        <taxon>Chromadorea</taxon>
        <taxon>Rhabditida</taxon>
        <taxon>Spirurina</taxon>
        <taxon>Spiruromorpha</taxon>
        <taxon>Spiruroidea</taxon>
        <taxon>Gongylonematidae</taxon>
        <taxon>Gongylonema</taxon>
    </lineage>
</organism>
<sequence>MNMPEAPEGIPALIEHCWEQDPLNRWSMAEAVNYLEQIVKKPSQLVSAPTPSPTPSPAPMPPTVSPPVPMPPVPLTPKSHRRSSKARTRSPPKSHSPAAAAVFALDLAKCGNEVAVKGHRSPLRQLYVTGKLDCFCDLCCNKHFGIRASALADSILEQQRAKRGSKRERIA</sequence>
<evidence type="ECO:0000313" key="2">
    <source>
        <dbReference type="EMBL" id="VDK32851.1"/>
    </source>
</evidence>
<name>A0A183D0H5_9BILA</name>
<protein>
    <submittedName>
        <fullName evidence="4">PK_Tyr_Ser-Thr domain-containing protein</fullName>
    </submittedName>
</protein>
<dbReference type="SUPFAM" id="SSF56112">
    <property type="entry name" value="Protein kinase-like (PK-like)"/>
    <property type="match status" value="1"/>
</dbReference>
<proteinExistence type="predicted"/>